<evidence type="ECO:0000256" key="1">
    <source>
        <dbReference type="SAM" id="MobiDB-lite"/>
    </source>
</evidence>
<accession>A0A915DUV2</accession>
<dbReference type="WBParaSite" id="jg23736">
    <property type="protein sequence ID" value="jg23736"/>
    <property type="gene ID" value="jg23736"/>
</dbReference>
<reference evidence="3" key="1">
    <citation type="submission" date="2022-11" db="UniProtKB">
        <authorList>
            <consortium name="WormBaseParasite"/>
        </authorList>
    </citation>
    <scope>IDENTIFICATION</scope>
</reference>
<organism evidence="2 3">
    <name type="scientific">Ditylenchus dipsaci</name>
    <dbReference type="NCBI Taxonomy" id="166011"/>
    <lineage>
        <taxon>Eukaryota</taxon>
        <taxon>Metazoa</taxon>
        <taxon>Ecdysozoa</taxon>
        <taxon>Nematoda</taxon>
        <taxon>Chromadorea</taxon>
        <taxon>Rhabditida</taxon>
        <taxon>Tylenchina</taxon>
        <taxon>Tylenchomorpha</taxon>
        <taxon>Sphaerularioidea</taxon>
        <taxon>Anguinidae</taxon>
        <taxon>Anguininae</taxon>
        <taxon>Ditylenchus</taxon>
    </lineage>
</organism>
<dbReference type="Proteomes" id="UP000887574">
    <property type="component" value="Unplaced"/>
</dbReference>
<sequence length="93" mass="9982">MDSENGTHARQSAASLDCVYMAQVADSTQSSIVNLCDRHGGVQEQQQLYAAVHQPKEAGNSGGGGGVEPTVTGQRKKKREREFSENHHPLCSS</sequence>
<proteinExistence type="predicted"/>
<protein>
    <submittedName>
        <fullName evidence="3">Uncharacterized protein</fullName>
    </submittedName>
</protein>
<feature type="region of interest" description="Disordered" evidence="1">
    <location>
        <begin position="55"/>
        <end position="93"/>
    </location>
</feature>
<evidence type="ECO:0000313" key="2">
    <source>
        <dbReference type="Proteomes" id="UP000887574"/>
    </source>
</evidence>
<feature type="compositionally biased region" description="Basic and acidic residues" evidence="1">
    <location>
        <begin position="80"/>
        <end position="93"/>
    </location>
</feature>
<dbReference type="AlphaFoldDB" id="A0A915DUV2"/>
<keyword evidence="2" id="KW-1185">Reference proteome</keyword>
<evidence type="ECO:0000313" key="3">
    <source>
        <dbReference type="WBParaSite" id="jg23736"/>
    </source>
</evidence>
<name>A0A915DUV2_9BILA</name>